<proteinExistence type="inferred from homology"/>
<evidence type="ECO:0000313" key="9">
    <source>
        <dbReference type="Proteomes" id="UP000663828"/>
    </source>
</evidence>
<evidence type="ECO:0000313" key="8">
    <source>
        <dbReference type="EMBL" id="CAF0791363.1"/>
    </source>
</evidence>
<dbReference type="GO" id="GO:0016702">
    <property type="term" value="F:oxidoreductase activity, acting on single donors with incorporation of molecular oxygen, incorporation of two atoms of oxygen"/>
    <property type="evidence" value="ECO:0007669"/>
    <property type="project" value="UniProtKB-ARBA"/>
</dbReference>
<evidence type="ECO:0000259" key="6">
    <source>
        <dbReference type="Pfam" id="PF02900"/>
    </source>
</evidence>
<dbReference type="CDD" id="cd07363">
    <property type="entry name" value="45_DOPA_Dioxygenase"/>
    <property type="match status" value="1"/>
</dbReference>
<reference evidence="7" key="1">
    <citation type="submission" date="2021-02" db="EMBL/GenBank/DDBJ databases">
        <authorList>
            <person name="Nowell W R."/>
        </authorList>
    </citation>
    <scope>NUCLEOTIDE SEQUENCE</scope>
</reference>
<evidence type="ECO:0000256" key="4">
    <source>
        <dbReference type="ARBA" id="ARBA00022833"/>
    </source>
</evidence>
<dbReference type="GO" id="GO:0008270">
    <property type="term" value="F:zinc ion binding"/>
    <property type="evidence" value="ECO:0007669"/>
    <property type="project" value="InterPro"/>
</dbReference>
<organism evidence="7 9">
    <name type="scientific">Adineta ricciae</name>
    <name type="common">Rotifer</name>
    <dbReference type="NCBI Taxonomy" id="249248"/>
    <lineage>
        <taxon>Eukaryota</taxon>
        <taxon>Metazoa</taxon>
        <taxon>Spiralia</taxon>
        <taxon>Gnathifera</taxon>
        <taxon>Rotifera</taxon>
        <taxon>Eurotatoria</taxon>
        <taxon>Bdelloidea</taxon>
        <taxon>Adinetida</taxon>
        <taxon>Adinetidae</taxon>
        <taxon>Adineta</taxon>
    </lineage>
</organism>
<dbReference type="Proteomes" id="UP000663828">
    <property type="component" value="Unassembled WGS sequence"/>
</dbReference>
<accession>A0A813P4W0</accession>
<dbReference type="AlphaFoldDB" id="A0A813P4W0"/>
<evidence type="ECO:0000256" key="2">
    <source>
        <dbReference type="ARBA" id="ARBA00007581"/>
    </source>
</evidence>
<dbReference type="PIRSF" id="PIRSF006157">
    <property type="entry name" value="Doxgns_DODA"/>
    <property type="match status" value="1"/>
</dbReference>
<dbReference type="OrthoDB" id="7396853at2759"/>
<evidence type="ECO:0000256" key="3">
    <source>
        <dbReference type="ARBA" id="ARBA00022723"/>
    </source>
</evidence>
<dbReference type="PANTHER" id="PTHR30096">
    <property type="entry name" value="4,5-DOPA DIOXYGENASE EXTRADIOL-LIKE PROTEIN"/>
    <property type="match status" value="1"/>
</dbReference>
<dbReference type="Pfam" id="PF02900">
    <property type="entry name" value="LigB"/>
    <property type="match status" value="1"/>
</dbReference>
<dbReference type="InterPro" id="IPR014436">
    <property type="entry name" value="Extradiol_dOase_DODA"/>
</dbReference>
<dbReference type="EMBL" id="CAJNOJ010000011">
    <property type="protein sequence ID" value="CAF0791363.1"/>
    <property type="molecule type" value="Genomic_DNA"/>
</dbReference>
<comment type="caution">
    <text evidence="7">The sequence shown here is derived from an EMBL/GenBank/DDBJ whole genome shotgun (WGS) entry which is preliminary data.</text>
</comment>
<dbReference type="GO" id="GO:0008198">
    <property type="term" value="F:ferrous iron binding"/>
    <property type="evidence" value="ECO:0007669"/>
    <property type="project" value="InterPro"/>
</dbReference>
<dbReference type="SUPFAM" id="SSF53213">
    <property type="entry name" value="LigB-like"/>
    <property type="match status" value="1"/>
</dbReference>
<dbReference type="EMBL" id="CAJNOR010000007">
    <property type="protein sequence ID" value="CAF0748248.1"/>
    <property type="molecule type" value="Genomic_DNA"/>
</dbReference>
<keyword evidence="3" id="KW-0479">Metal-binding</keyword>
<keyword evidence="5" id="KW-0560">Oxidoreductase</keyword>
<evidence type="ECO:0000256" key="5">
    <source>
        <dbReference type="ARBA" id="ARBA00023002"/>
    </source>
</evidence>
<protein>
    <recommendedName>
        <fullName evidence="6">Extradiol ring-cleavage dioxygenase class III enzyme subunit B domain-containing protein</fullName>
    </recommendedName>
</protein>
<dbReference type="Gene3D" id="3.40.830.10">
    <property type="entry name" value="LigB-like"/>
    <property type="match status" value="1"/>
</dbReference>
<feature type="domain" description="Extradiol ring-cleavage dioxygenase class III enzyme subunit B" evidence="6">
    <location>
        <begin position="25"/>
        <end position="301"/>
    </location>
</feature>
<evidence type="ECO:0000313" key="7">
    <source>
        <dbReference type="EMBL" id="CAF0748248.1"/>
    </source>
</evidence>
<keyword evidence="4" id="KW-0862">Zinc</keyword>
<sequence length="304" mass="33856">MSVGEYFTKLNTSLPSTSATTRIPAFFIAHGSPMLIWPKQIPAASSSLMRSLMKTSGPDGPLANFLKALGPFLLQRYRPKAVLVFSAHWETERHIEVMANDDKNELLYDYYNFPDELYKVTWESYGSSSLAKHVKDLLEKAKIPVKLIKNSERGFDHGVFVPFIHMFPEQPFPLPVIEVSIDSSLDPEREINLGKAIESLRDEGILILSGGLSIHNLNDLGQSLPDVASPNVRDFEKTMIMAAELPENRRLDELKKLVRHAGFRSAHPREEHFVPMYVAAGAGSQGEAKVLCDLHGAVTIAFGL</sequence>
<gene>
    <name evidence="8" type="ORF">EDS130_LOCUS4365</name>
    <name evidence="7" type="ORF">XAT740_LOCUS278</name>
</gene>
<dbReference type="InterPro" id="IPR004183">
    <property type="entry name" value="Xdiol_dOase_suB"/>
</dbReference>
<evidence type="ECO:0000256" key="1">
    <source>
        <dbReference type="ARBA" id="ARBA00001947"/>
    </source>
</evidence>
<comment type="similarity">
    <text evidence="2">Belongs to the DODA-type extradiol aromatic ring-opening dioxygenase family.</text>
</comment>
<comment type="cofactor">
    <cofactor evidence="1">
        <name>Zn(2+)</name>
        <dbReference type="ChEBI" id="CHEBI:29105"/>
    </cofactor>
</comment>
<dbReference type="Proteomes" id="UP000663852">
    <property type="component" value="Unassembled WGS sequence"/>
</dbReference>
<dbReference type="PANTHER" id="PTHR30096:SF0">
    <property type="entry name" value="4,5-DOPA DIOXYGENASE EXTRADIOL-LIKE PROTEIN"/>
    <property type="match status" value="1"/>
</dbReference>
<name>A0A813P4W0_ADIRI</name>
<keyword evidence="9" id="KW-1185">Reference proteome</keyword>